<dbReference type="Gene3D" id="3.40.50.2000">
    <property type="entry name" value="Glycogen Phosphorylase B"/>
    <property type="match status" value="1"/>
</dbReference>
<dbReference type="PANTHER" id="PTHR21015:SF28">
    <property type="entry name" value="SLL1722 PROTEIN"/>
    <property type="match status" value="1"/>
</dbReference>
<dbReference type="GO" id="GO:0016758">
    <property type="term" value="F:hexosyltransferase activity"/>
    <property type="evidence" value="ECO:0007669"/>
    <property type="project" value="InterPro"/>
</dbReference>
<feature type="domain" description="Glycosyl transferase family 28 C-terminal" evidence="1">
    <location>
        <begin position="265"/>
        <end position="354"/>
    </location>
</feature>
<dbReference type="AlphaFoldDB" id="A0A1Y6CAA3"/>
<evidence type="ECO:0000259" key="1">
    <source>
        <dbReference type="Pfam" id="PF04101"/>
    </source>
</evidence>
<evidence type="ECO:0000313" key="3">
    <source>
        <dbReference type="Proteomes" id="UP000192920"/>
    </source>
</evidence>
<dbReference type="Pfam" id="PF04101">
    <property type="entry name" value="Glyco_tran_28_C"/>
    <property type="match status" value="1"/>
</dbReference>
<dbReference type="RefSeq" id="WP_085277694.1">
    <property type="nucleotide sequence ID" value="NZ_FXAG01000027.1"/>
</dbReference>
<dbReference type="InterPro" id="IPR007235">
    <property type="entry name" value="Glyco_trans_28_C"/>
</dbReference>
<dbReference type="EMBL" id="FXAG01000027">
    <property type="protein sequence ID" value="SMF51384.1"/>
    <property type="molecule type" value="Genomic_DNA"/>
</dbReference>
<protein>
    <submittedName>
        <fullName evidence="2">Predicted glycosyl transferase</fullName>
    </submittedName>
</protein>
<dbReference type="STRING" id="1123014.SAMN02745746_03689"/>
<organism evidence="2 3">
    <name type="scientific">Pseudogulbenkiania subflava DSM 22618</name>
    <dbReference type="NCBI Taxonomy" id="1123014"/>
    <lineage>
        <taxon>Bacteria</taxon>
        <taxon>Pseudomonadati</taxon>
        <taxon>Pseudomonadota</taxon>
        <taxon>Betaproteobacteria</taxon>
        <taxon>Neisseriales</taxon>
        <taxon>Chromobacteriaceae</taxon>
        <taxon>Pseudogulbenkiania</taxon>
    </lineage>
</organism>
<dbReference type="InterPro" id="IPR016683">
    <property type="entry name" value="Glyco_trans_28_RedA_prd"/>
</dbReference>
<gene>
    <name evidence="2" type="ORF">SAMN02745746_03689</name>
</gene>
<dbReference type="Proteomes" id="UP000192920">
    <property type="component" value="Unassembled WGS sequence"/>
</dbReference>
<proteinExistence type="predicted"/>
<keyword evidence="3" id="KW-1185">Reference proteome</keyword>
<reference evidence="3" key="1">
    <citation type="submission" date="2017-04" db="EMBL/GenBank/DDBJ databases">
        <authorList>
            <person name="Varghese N."/>
            <person name="Submissions S."/>
        </authorList>
    </citation>
    <scope>NUCLEOTIDE SEQUENCE [LARGE SCALE GENOMIC DNA]</scope>
    <source>
        <strain evidence="3">DSM 22618</strain>
    </source>
</reference>
<dbReference type="SUPFAM" id="SSF53756">
    <property type="entry name" value="UDP-Glycosyltransferase/glycogen phosphorylase"/>
    <property type="match status" value="1"/>
</dbReference>
<name>A0A1Y6CAA3_9NEIS</name>
<sequence length="392" mass="43480">MKKSRILIYSHDSFGLGHLRRCRAIAHALVERYKSLTVLILTGSPIAGHFNFKARVDFVRIPGVIKLYNGEYTPLKLHISLKETLALRESIILHTARVFEPDLFLVDKEPLGLKGEVASTLDLLATKRTRTILGLRDVMDDADRLSREWQAKNALPALESLYDEIWVYGSRNMGDPLTGLPITPAIHDKMLYTGYLPRHLPEHESSGLLEGLPEPYLLVTPGGGGDGAEMVDWVLRAYESGATLPWPALFMLGPFMSTHEQEAFRQRAARLPNVQIATFDTQFESLMNQARAVVAMGGYNTFCEILSFNKPALLVPRTEPRLEQLIRARKATALGLTTMLDPAQLADTAPMVAALQRLPEQAPPSAAARRNMLCGLQTIGKRVGAIVREHAS</sequence>
<keyword evidence="2" id="KW-0808">Transferase</keyword>
<dbReference type="PIRSF" id="PIRSF017085">
    <property type="entry name" value="Glycosyltransf_RedA_prd"/>
    <property type="match status" value="1"/>
</dbReference>
<dbReference type="PANTHER" id="PTHR21015">
    <property type="entry name" value="UDP-N-ACETYLGLUCOSAMINE--N-ACETYLMURAMYL-(PENTAPEPTIDE) PYROPHOSPHORYL-UNDECAPRENOL N-ACETYLGLUCOSAMINE TRANSFERASE 1"/>
    <property type="match status" value="1"/>
</dbReference>
<evidence type="ECO:0000313" key="2">
    <source>
        <dbReference type="EMBL" id="SMF51384.1"/>
    </source>
</evidence>
<accession>A0A1Y6CAA3</accession>